<evidence type="ECO:0000256" key="1">
    <source>
        <dbReference type="PROSITE-ProRule" id="PRU00169"/>
    </source>
</evidence>
<keyword evidence="4" id="KW-1185">Reference proteome</keyword>
<protein>
    <submittedName>
        <fullName evidence="3">Response regulator</fullName>
    </submittedName>
</protein>
<dbReference type="InterPro" id="IPR052893">
    <property type="entry name" value="TCS_response_regulator"/>
</dbReference>
<reference evidence="3 4" key="1">
    <citation type="journal article" date="2020" name="Microb. Ecol.">
        <title>Ecogenomics of the Marine Benthic Filamentous Cyanobacterium Adonisia.</title>
        <authorList>
            <person name="Walter J.M."/>
            <person name="Coutinho F.H."/>
            <person name="Leomil L."/>
            <person name="Hargreaves P.I."/>
            <person name="Campeao M.E."/>
            <person name="Vieira V.V."/>
            <person name="Silva B.S."/>
            <person name="Fistarol G.O."/>
            <person name="Salomon P.S."/>
            <person name="Sawabe T."/>
            <person name="Mino S."/>
            <person name="Hosokawa M."/>
            <person name="Miyashita H."/>
            <person name="Maruyama F."/>
            <person name="van Verk M.C."/>
            <person name="Dutilh B.E."/>
            <person name="Thompson C.C."/>
            <person name="Thompson F.L."/>
        </authorList>
    </citation>
    <scope>NUCLEOTIDE SEQUENCE [LARGE SCALE GENOMIC DNA]</scope>
    <source>
        <strain evidence="3 4">CCMR0081</strain>
    </source>
</reference>
<evidence type="ECO:0000313" key="3">
    <source>
        <dbReference type="EMBL" id="NEZ61098.1"/>
    </source>
</evidence>
<dbReference type="RefSeq" id="WP_163667967.1">
    <property type="nucleotide sequence ID" value="NZ_QXHD01000004.1"/>
</dbReference>
<feature type="domain" description="Response regulatory" evidence="2">
    <location>
        <begin position="8"/>
        <end position="136"/>
    </location>
</feature>
<evidence type="ECO:0000313" key="4">
    <source>
        <dbReference type="Proteomes" id="UP000481033"/>
    </source>
</evidence>
<dbReference type="AlphaFoldDB" id="A0A6M0RXY4"/>
<dbReference type="GO" id="GO:0000160">
    <property type="term" value="P:phosphorelay signal transduction system"/>
    <property type="evidence" value="ECO:0007669"/>
    <property type="project" value="InterPro"/>
</dbReference>
<dbReference type="PANTHER" id="PTHR44520:SF2">
    <property type="entry name" value="RESPONSE REGULATOR RCP1"/>
    <property type="match status" value="1"/>
</dbReference>
<dbReference type="InterPro" id="IPR001789">
    <property type="entry name" value="Sig_transdc_resp-reg_receiver"/>
</dbReference>
<evidence type="ECO:0000259" key="2">
    <source>
        <dbReference type="PROSITE" id="PS50110"/>
    </source>
</evidence>
<name>A0A6M0RXY4_9CYAN</name>
<gene>
    <name evidence="3" type="ORF">DXZ20_36780</name>
</gene>
<dbReference type="Proteomes" id="UP000481033">
    <property type="component" value="Unassembled WGS sequence"/>
</dbReference>
<dbReference type="CDD" id="cd17557">
    <property type="entry name" value="REC_Rcp-like"/>
    <property type="match status" value="1"/>
</dbReference>
<keyword evidence="1" id="KW-0597">Phosphoprotein</keyword>
<dbReference type="Gene3D" id="3.40.50.2300">
    <property type="match status" value="1"/>
</dbReference>
<feature type="modified residue" description="4-aspartylphosphate" evidence="1">
    <location>
        <position position="69"/>
    </location>
</feature>
<dbReference type="PROSITE" id="PS50110">
    <property type="entry name" value="RESPONSE_REGULATORY"/>
    <property type="match status" value="1"/>
</dbReference>
<dbReference type="EMBL" id="QXHD01000004">
    <property type="protein sequence ID" value="NEZ61098.1"/>
    <property type="molecule type" value="Genomic_DNA"/>
</dbReference>
<dbReference type="Pfam" id="PF00072">
    <property type="entry name" value="Response_reg"/>
    <property type="match status" value="1"/>
</dbReference>
<dbReference type="InterPro" id="IPR011006">
    <property type="entry name" value="CheY-like_superfamily"/>
</dbReference>
<sequence length="155" mass="17771">MPDNSTTPLLVIEDSDEDFEVLQIFMEDLAVANPIYRCTTGDKALDFLYRNLDQEAPENTARPSMILLDLNLPGTDGREVLERLKQDDQFREIPIVIFTTNSDPRDIKFCYRKGANGYLIKPVGTEKFEKAIQAFVNYWLHTNTPPDWVELTGIN</sequence>
<accession>A0A6M0RXY4</accession>
<dbReference type="SMART" id="SM00448">
    <property type="entry name" value="REC"/>
    <property type="match status" value="1"/>
</dbReference>
<proteinExistence type="predicted"/>
<dbReference type="SUPFAM" id="SSF52172">
    <property type="entry name" value="CheY-like"/>
    <property type="match status" value="1"/>
</dbReference>
<comment type="caution">
    <text evidence="3">The sequence shown here is derived from an EMBL/GenBank/DDBJ whole genome shotgun (WGS) entry which is preliminary data.</text>
</comment>
<organism evidence="3 4">
    <name type="scientific">Adonisia turfae CCMR0081</name>
    <dbReference type="NCBI Taxonomy" id="2292702"/>
    <lineage>
        <taxon>Bacteria</taxon>
        <taxon>Bacillati</taxon>
        <taxon>Cyanobacteriota</taxon>
        <taxon>Adonisia</taxon>
        <taxon>Adonisia turfae</taxon>
    </lineage>
</organism>
<dbReference type="PANTHER" id="PTHR44520">
    <property type="entry name" value="RESPONSE REGULATOR RCP1-RELATED"/>
    <property type="match status" value="1"/>
</dbReference>